<keyword evidence="3" id="KW-0046">Antibiotic resistance</keyword>
<sequence>MPLAPAIPVLRIFSIDKAKEFYLDFLGFSLDWEHRFSPDLPLYMQIHRDGLILHLSEHHGDACPGSTVFARLDDLHALERELQGKQYGFARPEAERLDWGLQMQVWDPFGNRLRFCQQIDDEANP</sequence>
<dbReference type="PROSITE" id="PS51819">
    <property type="entry name" value="VOC"/>
    <property type="match status" value="1"/>
</dbReference>
<dbReference type="Proteomes" id="UP000637061">
    <property type="component" value="Unassembled WGS sequence"/>
</dbReference>
<evidence type="ECO:0000256" key="2">
    <source>
        <dbReference type="ARBA" id="ARBA00021572"/>
    </source>
</evidence>
<dbReference type="InterPro" id="IPR000335">
    <property type="entry name" value="Bleomycin-R"/>
</dbReference>
<dbReference type="Gene3D" id="3.10.180.10">
    <property type="entry name" value="2,3-Dihydroxybiphenyl 1,2-Dioxygenase, domain 1"/>
    <property type="match status" value="1"/>
</dbReference>
<comment type="similarity">
    <text evidence="1">Belongs to the bleomycin resistance protein family.</text>
</comment>
<dbReference type="RefSeq" id="WP_010954367.1">
    <property type="nucleotide sequence ID" value="NZ_CABEEI010000013.1"/>
</dbReference>
<dbReference type="OMA" id="AIPIIRI"/>
<organism evidence="4 5">
    <name type="scientific">Pseudomonas putida</name>
    <name type="common">Arthrobacter siderocapsulatus</name>
    <dbReference type="NCBI Taxonomy" id="303"/>
    <lineage>
        <taxon>Bacteria</taxon>
        <taxon>Pseudomonadati</taxon>
        <taxon>Pseudomonadota</taxon>
        <taxon>Gammaproteobacteria</taxon>
        <taxon>Pseudomonadales</taxon>
        <taxon>Pseudomonadaceae</taxon>
        <taxon>Pseudomonas</taxon>
    </lineage>
</organism>
<comment type="caution">
    <text evidence="4">The sequence shown here is derived from an EMBL/GenBank/DDBJ whole genome shotgun (WGS) entry which is preliminary data.</text>
</comment>
<accession>A0A179SA79</accession>
<name>A0A179SA79_PSEPU</name>
<dbReference type="Pfam" id="PF19581">
    <property type="entry name" value="Glyoxalase_7"/>
    <property type="match status" value="1"/>
</dbReference>
<dbReference type="InterPro" id="IPR029068">
    <property type="entry name" value="Glyas_Bleomycin-R_OHBP_Dase"/>
</dbReference>
<dbReference type="EMBL" id="JAEHTE010000058">
    <property type="protein sequence ID" value="MBI6887754.1"/>
    <property type="molecule type" value="Genomic_DNA"/>
</dbReference>
<evidence type="ECO:0000256" key="3">
    <source>
        <dbReference type="ARBA" id="ARBA00023251"/>
    </source>
</evidence>
<dbReference type="AlphaFoldDB" id="A0A179SA79"/>
<dbReference type="GO" id="GO:0046677">
    <property type="term" value="P:response to antibiotic"/>
    <property type="evidence" value="ECO:0007669"/>
    <property type="project" value="UniProtKB-KW"/>
</dbReference>
<reference evidence="4" key="1">
    <citation type="submission" date="2020-12" db="EMBL/GenBank/DDBJ databases">
        <title>Enhanced detection system for hospital associated transmission using whole genome sequencing surveillance.</title>
        <authorList>
            <person name="Harrison L.H."/>
            <person name="Van Tyne D."/>
            <person name="Marsh J.W."/>
            <person name="Griffith M.P."/>
            <person name="Snyder D.J."/>
            <person name="Cooper V.S."/>
            <person name="Mustapha M."/>
        </authorList>
    </citation>
    <scope>NUCLEOTIDE SEQUENCE</scope>
    <source>
        <strain evidence="4">PSB00042</strain>
    </source>
</reference>
<evidence type="ECO:0000256" key="1">
    <source>
        <dbReference type="ARBA" id="ARBA00011051"/>
    </source>
</evidence>
<gene>
    <name evidence="4" type="ORF">JEU22_27975</name>
</gene>
<evidence type="ECO:0000313" key="5">
    <source>
        <dbReference type="Proteomes" id="UP000637061"/>
    </source>
</evidence>
<dbReference type="GeneID" id="83679783"/>
<evidence type="ECO:0000313" key="4">
    <source>
        <dbReference type="EMBL" id="MBI6887754.1"/>
    </source>
</evidence>
<dbReference type="SUPFAM" id="SSF54593">
    <property type="entry name" value="Glyoxalase/Bleomycin resistance protein/Dihydroxybiphenyl dioxygenase"/>
    <property type="match status" value="1"/>
</dbReference>
<dbReference type="CDD" id="cd08349">
    <property type="entry name" value="BLMA_like"/>
    <property type="match status" value="1"/>
</dbReference>
<protein>
    <recommendedName>
        <fullName evidence="2">Bleomycin resistance protein</fullName>
    </recommendedName>
</protein>
<dbReference type="InterPro" id="IPR037523">
    <property type="entry name" value="VOC_core"/>
</dbReference>
<proteinExistence type="inferred from homology"/>